<keyword evidence="2" id="KW-0479">Metal-binding</keyword>
<keyword evidence="5" id="KW-1185">Reference proteome</keyword>
<evidence type="ECO:0000256" key="1">
    <source>
        <dbReference type="ARBA" id="ARBA00008950"/>
    </source>
</evidence>
<evidence type="ECO:0000313" key="4">
    <source>
        <dbReference type="EMBL" id="KGO32157.1"/>
    </source>
</evidence>
<organism evidence="4 5">
    <name type="scientific">Oenococcus alcoholitolerans</name>
    <dbReference type="NCBI Taxonomy" id="931074"/>
    <lineage>
        <taxon>Bacteria</taxon>
        <taxon>Bacillati</taxon>
        <taxon>Bacillota</taxon>
        <taxon>Bacilli</taxon>
        <taxon>Lactobacillales</taxon>
        <taxon>Lactobacillaceae</taxon>
        <taxon>Oenococcus</taxon>
    </lineage>
</organism>
<dbReference type="NCBIfam" id="TIGR00040">
    <property type="entry name" value="yfcE"/>
    <property type="match status" value="1"/>
</dbReference>
<dbReference type="PANTHER" id="PTHR11124">
    <property type="entry name" value="VACUOLAR SORTING PROTEIN VPS29"/>
    <property type="match status" value="1"/>
</dbReference>
<sequence length="169" mass="19129">MKYLIVSDNHGDREILKRIFSKFSSDKAIAAIFHNGDSLFDNNDPILKNINAVAGNNDYFSDLPDHRLYENKRDGLRIFQVHGHLQRVDFGLGFLEKAAALNHADVAIFGHTHRPLAEKHGSILFINPGSTTYPRGSFRKMGGTFAVLDVDKNDFKVVFLIVNCRRCRI</sequence>
<dbReference type="SUPFAM" id="SSF56300">
    <property type="entry name" value="Metallo-dependent phosphatases"/>
    <property type="match status" value="1"/>
</dbReference>
<feature type="domain" description="Calcineurin-like phosphoesterase" evidence="3">
    <location>
        <begin position="1"/>
        <end position="152"/>
    </location>
</feature>
<dbReference type="InterPro" id="IPR000979">
    <property type="entry name" value="Phosphodiesterase_MJ0936/Vps29"/>
</dbReference>
<reference evidence="4 5" key="1">
    <citation type="journal article" date="2014" name="Antonie Van Leeuwenhoek">
        <title>Oenococcus alcoholitolerans sp. nov., a lactic acid bacteria isolated from cachaca and ethanol fermentation processes.</title>
        <authorList>
            <person name="Badotti F."/>
            <person name="Moreira A.P."/>
            <person name="Tonon L.A."/>
            <person name="de Lucena B.T."/>
            <person name="Gomes Fde C."/>
            <person name="Kruger R."/>
            <person name="Thompson C.C."/>
            <person name="de Morais M.A.Jr."/>
            <person name="Rosa C.A."/>
            <person name="Thompson F.L."/>
        </authorList>
    </citation>
    <scope>NUCLEOTIDE SEQUENCE [LARGE SCALE GENOMIC DNA]</scope>
    <source>
        <strain evidence="4 5">UFRJ-M7.2.18</strain>
    </source>
</reference>
<accession>A0ABR4XRN5</accession>
<dbReference type="InterPro" id="IPR024654">
    <property type="entry name" value="Calcineurin-like_PHP_lpxH"/>
</dbReference>
<name>A0ABR4XRN5_9LACO</name>
<evidence type="ECO:0000313" key="5">
    <source>
        <dbReference type="Proteomes" id="UP000030023"/>
    </source>
</evidence>
<evidence type="ECO:0000256" key="2">
    <source>
        <dbReference type="RuleBase" id="RU362039"/>
    </source>
</evidence>
<dbReference type="InterPro" id="IPR029052">
    <property type="entry name" value="Metallo-depent_PP-like"/>
</dbReference>
<dbReference type="Pfam" id="PF12850">
    <property type="entry name" value="Metallophos_2"/>
    <property type="match status" value="1"/>
</dbReference>
<dbReference type="EC" id="3.1.4.-" evidence="2"/>
<dbReference type="InterPro" id="IPR041802">
    <property type="entry name" value="MPP_YfcE"/>
</dbReference>
<dbReference type="Proteomes" id="UP000030023">
    <property type="component" value="Unassembled WGS sequence"/>
</dbReference>
<proteinExistence type="inferred from homology"/>
<dbReference type="Gene3D" id="3.60.21.10">
    <property type="match status" value="1"/>
</dbReference>
<comment type="caution">
    <text evidence="4">The sequence shown here is derived from an EMBL/GenBank/DDBJ whole genome shotgun (WGS) entry which is preliminary data.</text>
</comment>
<dbReference type="CDD" id="cd00841">
    <property type="entry name" value="MPP_YfcE"/>
    <property type="match status" value="1"/>
</dbReference>
<gene>
    <name evidence="4" type="ORF">Q757_02720</name>
</gene>
<evidence type="ECO:0000259" key="3">
    <source>
        <dbReference type="Pfam" id="PF12850"/>
    </source>
</evidence>
<comment type="cofactor">
    <cofactor evidence="2">
        <name>a divalent metal cation</name>
        <dbReference type="ChEBI" id="CHEBI:60240"/>
    </cofactor>
</comment>
<comment type="similarity">
    <text evidence="1 2">Belongs to the metallophosphoesterase superfamily. YfcE family.</text>
</comment>
<protein>
    <recommendedName>
        <fullName evidence="2">Phosphoesterase</fullName>
        <ecNumber evidence="2">3.1.4.-</ecNumber>
    </recommendedName>
</protein>
<dbReference type="EMBL" id="AXCV01000080">
    <property type="protein sequence ID" value="KGO32157.1"/>
    <property type="molecule type" value="Genomic_DNA"/>
</dbReference>